<feature type="region of interest" description="Disordered" evidence="8">
    <location>
        <begin position="1"/>
        <end position="65"/>
    </location>
</feature>
<keyword evidence="11" id="KW-1185">Reference proteome</keyword>
<feature type="transmembrane region" description="Helical" evidence="9">
    <location>
        <begin position="157"/>
        <end position="176"/>
    </location>
</feature>
<accession>A0A2I2KIN8</accession>
<evidence type="ECO:0000256" key="4">
    <source>
        <dbReference type="ARBA" id="ARBA00022679"/>
    </source>
</evidence>
<feature type="transmembrane region" description="Helical" evidence="9">
    <location>
        <begin position="361"/>
        <end position="379"/>
    </location>
</feature>
<dbReference type="PANTHER" id="PTHR33908">
    <property type="entry name" value="MANNOSYLTRANSFERASE YKCB-RELATED"/>
    <property type="match status" value="1"/>
</dbReference>
<sequence length="666" mass="69684">MRMGSVPIVDADAAGSPASGPDAGSAPALLPGPREPAAPAPDPRASVPDKASVPHKASVAESTDVVDSADVIERAEAAAVAGVPGQVSVADDAGIPAAAPRPAATSLTAATPATTAATAQPAPAATVRARGVARVAGWVGAGGRGALGWVRAHARRLLLVAVGVAVAGGGVMRFATPSHLWLDESLTVAIANRPVPDLLHALRHDGSPPLYYLLLHAWIAVFGDGDVAVRALSGVLSLITLPAAWLAGRRVGRTAFGAGNASSDAPAWVALATLLMFACSPYAIRYGSETRMYSLVVLLVLVFGFAAVRALERSSPPRLAVLTLATTALVYTHYWTFLVIFTVAAFLLVQARRRPYYRRVTLRAFGAMAASALLFAPWMPSFLFQMLHTGTPWAPRVQAQVLLDTVFDWAGPQSTGALLGVVLLGGALIGLTARPGGGRELAVKVTGRVPGRYLAAIWLLPLVLAYLVNMFGGSAYAERYTGIALPACLLLASLGIAILPGTRVRAIVLAVAVFSGLVGGWQLTRTERTQAGEIAGRIVALARPGDVVAYCPDQLGPAVHRALARHGPLTVREIVYADTSGPALVDWVDYADRMKRANGTTFAAEVNRLAGPDHAVLLVRADGYRFLEGACAVLSDQLSALRDRTVQVERRNLYEGASLERFSTLR</sequence>
<organism evidence="10 11">
    <name type="scientific">Frankia canadensis</name>
    <dbReference type="NCBI Taxonomy" id="1836972"/>
    <lineage>
        <taxon>Bacteria</taxon>
        <taxon>Bacillati</taxon>
        <taxon>Actinomycetota</taxon>
        <taxon>Actinomycetes</taxon>
        <taxon>Frankiales</taxon>
        <taxon>Frankiaceae</taxon>
        <taxon>Frankia</taxon>
    </lineage>
</organism>
<keyword evidence="5 9" id="KW-0812">Transmembrane</keyword>
<dbReference type="GO" id="GO:0009103">
    <property type="term" value="P:lipopolysaccharide biosynthetic process"/>
    <property type="evidence" value="ECO:0007669"/>
    <property type="project" value="UniProtKB-ARBA"/>
</dbReference>
<evidence type="ECO:0000313" key="10">
    <source>
        <dbReference type="EMBL" id="SNQ45526.1"/>
    </source>
</evidence>
<feature type="compositionally biased region" description="Low complexity" evidence="8">
    <location>
        <begin position="10"/>
        <end position="32"/>
    </location>
</feature>
<keyword evidence="3 10" id="KW-0328">Glycosyltransferase</keyword>
<comment type="subcellular location">
    <subcellularLocation>
        <location evidence="1">Cell membrane</location>
        <topology evidence="1">Multi-pass membrane protein</topology>
    </subcellularLocation>
</comment>
<keyword evidence="2" id="KW-1003">Cell membrane</keyword>
<evidence type="ECO:0000256" key="5">
    <source>
        <dbReference type="ARBA" id="ARBA00022692"/>
    </source>
</evidence>
<feature type="transmembrane region" description="Helical" evidence="9">
    <location>
        <begin position="292"/>
        <end position="311"/>
    </location>
</feature>
<protein>
    <submittedName>
        <fullName evidence="10">Dolichyl-phosphate-mannose-protein mannosyltransferase</fullName>
    </submittedName>
</protein>
<proteinExistence type="predicted"/>
<keyword evidence="7 9" id="KW-0472">Membrane</keyword>
<evidence type="ECO:0000256" key="2">
    <source>
        <dbReference type="ARBA" id="ARBA00022475"/>
    </source>
</evidence>
<dbReference type="InterPro" id="IPR050297">
    <property type="entry name" value="LipidA_mod_glycosyltrf_83"/>
</dbReference>
<evidence type="ECO:0000256" key="9">
    <source>
        <dbReference type="SAM" id="Phobius"/>
    </source>
</evidence>
<feature type="transmembrane region" description="Helical" evidence="9">
    <location>
        <begin position="267"/>
        <end position="285"/>
    </location>
</feature>
<evidence type="ECO:0000256" key="3">
    <source>
        <dbReference type="ARBA" id="ARBA00022676"/>
    </source>
</evidence>
<dbReference type="GO" id="GO:0005886">
    <property type="term" value="C:plasma membrane"/>
    <property type="evidence" value="ECO:0007669"/>
    <property type="project" value="UniProtKB-SubCell"/>
</dbReference>
<dbReference type="AlphaFoldDB" id="A0A2I2KIN8"/>
<reference evidence="10 11" key="1">
    <citation type="submission" date="2017-06" db="EMBL/GenBank/DDBJ databases">
        <authorList>
            <person name="Kim H.J."/>
            <person name="Triplett B.A."/>
        </authorList>
    </citation>
    <scope>NUCLEOTIDE SEQUENCE [LARGE SCALE GENOMIC DNA]</scope>
    <source>
        <strain evidence="10">FRACA_ARgP5</strain>
    </source>
</reference>
<dbReference type="PANTHER" id="PTHR33908:SF11">
    <property type="entry name" value="MEMBRANE PROTEIN"/>
    <property type="match status" value="1"/>
</dbReference>
<feature type="transmembrane region" description="Helical" evidence="9">
    <location>
        <begin position="506"/>
        <end position="524"/>
    </location>
</feature>
<evidence type="ECO:0000256" key="6">
    <source>
        <dbReference type="ARBA" id="ARBA00022989"/>
    </source>
</evidence>
<feature type="compositionally biased region" description="Pro residues" evidence="8">
    <location>
        <begin position="33"/>
        <end position="42"/>
    </location>
</feature>
<feature type="transmembrane region" description="Helical" evidence="9">
    <location>
        <begin position="480"/>
        <end position="499"/>
    </location>
</feature>
<evidence type="ECO:0000256" key="8">
    <source>
        <dbReference type="SAM" id="MobiDB-lite"/>
    </source>
</evidence>
<evidence type="ECO:0000313" key="11">
    <source>
        <dbReference type="Proteomes" id="UP000234331"/>
    </source>
</evidence>
<keyword evidence="4 10" id="KW-0808">Transferase</keyword>
<gene>
    <name evidence="10" type="ORF">FRACA_1010004</name>
</gene>
<keyword evidence="6 9" id="KW-1133">Transmembrane helix</keyword>
<evidence type="ECO:0000256" key="7">
    <source>
        <dbReference type="ARBA" id="ARBA00023136"/>
    </source>
</evidence>
<feature type="transmembrane region" description="Helical" evidence="9">
    <location>
        <begin position="415"/>
        <end position="433"/>
    </location>
</feature>
<dbReference type="Proteomes" id="UP000234331">
    <property type="component" value="Unassembled WGS sequence"/>
</dbReference>
<name>A0A2I2KIN8_9ACTN</name>
<evidence type="ECO:0000256" key="1">
    <source>
        <dbReference type="ARBA" id="ARBA00004651"/>
    </source>
</evidence>
<feature type="transmembrane region" description="Helical" evidence="9">
    <location>
        <begin position="331"/>
        <end position="349"/>
    </location>
</feature>
<feature type="transmembrane region" description="Helical" evidence="9">
    <location>
        <begin position="453"/>
        <end position="474"/>
    </location>
</feature>
<dbReference type="EMBL" id="FZMO01000004">
    <property type="protein sequence ID" value="SNQ45526.1"/>
    <property type="molecule type" value="Genomic_DNA"/>
</dbReference>
<dbReference type="GO" id="GO:0016763">
    <property type="term" value="F:pentosyltransferase activity"/>
    <property type="evidence" value="ECO:0007669"/>
    <property type="project" value="TreeGrafter"/>
</dbReference>